<keyword evidence="2 4" id="KW-0808">Transferase</keyword>
<feature type="active site" description="Proton acceptor" evidence="4 5">
    <location>
        <position position="156"/>
    </location>
</feature>
<comment type="similarity">
    <text evidence="1 4">Belongs to the spermidine/spermine synthase family.</text>
</comment>
<keyword evidence="8" id="KW-1185">Reference proteome</keyword>
<dbReference type="KEGG" id="atm:ANT_12760"/>
<dbReference type="Gene3D" id="2.30.140.10">
    <property type="entry name" value="Spermidine synthase, tetramerisation domain"/>
    <property type="match status" value="1"/>
</dbReference>
<comment type="caution">
    <text evidence="4">Lacks conserved residue(s) required for the propagation of feature annotation.</text>
</comment>
<evidence type="ECO:0000259" key="6">
    <source>
        <dbReference type="PROSITE" id="PS51006"/>
    </source>
</evidence>
<feature type="domain" description="PABS" evidence="6">
    <location>
        <begin position="3"/>
        <end position="236"/>
    </location>
</feature>
<dbReference type="GO" id="GO:0004766">
    <property type="term" value="F:spermidine synthase activity"/>
    <property type="evidence" value="ECO:0007669"/>
    <property type="project" value="UniProtKB-UniRule"/>
</dbReference>
<name>E8N4E6_ANATU</name>
<gene>
    <name evidence="4 7" type="primary">speE</name>
    <name evidence="7" type="ordered locus">ANT_12760</name>
</gene>
<dbReference type="PROSITE" id="PS51006">
    <property type="entry name" value="PABS_2"/>
    <property type="match status" value="1"/>
</dbReference>
<dbReference type="SUPFAM" id="SSF53335">
    <property type="entry name" value="S-adenosyl-L-methionine-dependent methyltransferases"/>
    <property type="match status" value="1"/>
</dbReference>
<evidence type="ECO:0000313" key="8">
    <source>
        <dbReference type="Proteomes" id="UP000008922"/>
    </source>
</evidence>
<dbReference type="STRING" id="926569.ANT_12760"/>
<dbReference type="InterPro" id="IPR037163">
    <property type="entry name" value="Spermidine_synt_N_sf"/>
</dbReference>
<feature type="binding site" evidence="4">
    <location>
        <position position="63"/>
    </location>
    <ligand>
        <name>spermidine</name>
        <dbReference type="ChEBI" id="CHEBI:57834"/>
    </ligand>
</feature>
<dbReference type="InterPro" id="IPR029063">
    <property type="entry name" value="SAM-dependent_MTases_sf"/>
</dbReference>
<dbReference type="eggNOG" id="COG0421">
    <property type="taxonomic scope" value="Bacteria"/>
</dbReference>
<dbReference type="GO" id="GO:0008295">
    <property type="term" value="P:spermidine biosynthetic process"/>
    <property type="evidence" value="ECO:0007669"/>
    <property type="project" value="UniProtKB-UniRule"/>
</dbReference>
<comment type="function">
    <text evidence="4">Catalyzes the irreversible transfer of a propylamine group from the amino donor S-adenosylmethioninamine (decarboxy-AdoMet) to putrescine (1,4-diaminobutane) to yield spermidine.</text>
</comment>
<dbReference type="NCBIfam" id="TIGR00417">
    <property type="entry name" value="speE"/>
    <property type="match status" value="1"/>
</dbReference>
<dbReference type="Pfam" id="PF17284">
    <property type="entry name" value="Spermine_synt_N"/>
    <property type="match status" value="1"/>
</dbReference>
<dbReference type="HOGENOM" id="CLU_048199_1_0_0"/>
<sequence length="280" mass="31795">MNEIWFSEQLHPYYRKSLRVKQVLVDEQTPFQHLLLLDTEFFGKTLVLDGIIQLTERDNAGYHEMITHIPMLAHGSPRRVLIVGGGDGGSLQQVLKHPSVEEAIVCELDRRVVEVSREHFTAFGDPWADPRARLVVQDAFAFLESGKEKFDVIISDTTDPIGMAERLFSEEFYRLMLQALNPGGAIATQCEQMFFDAALIREIFTFVKGLVEHPAYYHTLIPTYPGGGIGFMYVSNTPWTAGLSRTYPEGLNYMNPKVHQAAFALPEFFRRQLADLLVDQ</sequence>
<dbReference type="NCBIfam" id="NF037959">
    <property type="entry name" value="MFS_SpdSyn"/>
    <property type="match status" value="1"/>
</dbReference>
<evidence type="ECO:0000256" key="4">
    <source>
        <dbReference type="HAMAP-Rule" id="MF_00198"/>
    </source>
</evidence>
<feature type="binding site" evidence="4">
    <location>
        <begin position="138"/>
        <end position="139"/>
    </location>
    <ligand>
        <name>S-methyl-5'-thioadenosine</name>
        <dbReference type="ChEBI" id="CHEBI:17509"/>
    </ligand>
</feature>
<dbReference type="InterPro" id="IPR035246">
    <property type="entry name" value="Spermidine_synt_N"/>
</dbReference>
<dbReference type="EMBL" id="AP012029">
    <property type="protein sequence ID" value="BAJ63310.1"/>
    <property type="molecule type" value="Genomic_DNA"/>
</dbReference>
<feature type="binding site" evidence="4">
    <location>
        <position position="32"/>
    </location>
    <ligand>
        <name>S-methyl-5'-thioadenosine</name>
        <dbReference type="ChEBI" id="CHEBI:17509"/>
    </ligand>
</feature>
<dbReference type="CDD" id="cd02440">
    <property type="entry name" value="AdoMet_MTases"/>
    <property type="match status" value="1"/>
</dbReference>
<comment type="catalytic activity">
    <reaction evidence="4">
        <text>S-adenosyl 3-(methylsulfanyl)propylamine + putrescine = S-methyl-5'-thioadenosine + spermidine + H(+)</text>
        <dbReference type="Rhea" id="RHEA:12721"/>
        <dbReference type="ChEBI" id="CHEBI:15378"/>
        <dbReference type="ChEBI" id="CHEBI:17509"/>
        <dbReference type="ChEBI" id="CHEBI:57443"/>
        <dbReference type="ChEBI" id="CHEBI:57834"/>
        <dbReference type="ChEBI" id="CHEBI:326268"/>
        <dbReference type="EC" id="2.5.1.16"/>
    </reaction>
</comment>
<reference evidence="7 8" key="1">
    <citation type="submission" date="2010-12" db="EMBL/GenBank/DDBJ databases">
        <title>Whole genome sequence of Anaerolinea thermophila UNI-1.</title>
        <authorList>
            <person name="Narita-Yamada S."/>
            <person name="Kishi E."/>
            <person name="Watanabe Y."/>
            <person name="Takasaki K."/>
            <person name="Ankai A."/>
            <person name="Oguchi A."/>
            <person name="Fukui S."/>
            <person name="Takahashi M."/>
            <person name="Yashiro I."/>
            <person name="Hosoyama A."/>
            <person name="Sekiguchi Y."/>
            <person name="Hanada S."/>
            <person name="Fujita N."/>
        </authorList>
    </citation>
    <scope>NUCLEOTIDE SEQUENCE [LARGE SCALE GENOMIC DNA]</scope>
    <source>
        <strain evidence="8">DSM 14523 / JCM 11388 / NBRC 100420 / UNI-1</strain>
    </source>
</reference>
<dbReference type="Gene3D" id="3.40.50.150">
    <property type="entry name" value="Vaccinia Virus protein VP39"/>
    <property type="match status" value="1"/>
</dbReference>
<dbReference type="FunCoup" id="E8N4E6">
    <property type="interactions" value="291"/>
</dbReference>
<dbReference type="UniPathway" id="UPA00248">
    <property type="reaction ID" value="UER00314"/>
</dbReference>
<feature type="binding site" evidence="4">
    <location>
        <position position="87"/>
    </location>
    <ligand>
        <name>spermidine</name>
        <dbReference type="ChEBI" id="CHEBI:57834"/>
    </ligand>
</feature>
<organism evidence="7 8">
    <name type="scientific">Anaerolinea thermophila (strain DSM 14523 / JCM 11388 / NBRC 100420 / UNI-1)</name>
    <dbReference type="NCBI Taxonomy" id="926569"/>
    <lineage>
        <taxon>Bacteria</taxon>
        <taxon>Bacillati</taxon>
        <taxon>Chloroflexota</taxon>
        <taxon>Anaerolineae</taxon>
        <taxon>Anaerolineales</taxon>
        <taxon>Anaerolineaceae</taxon>
        <taxon>Anaerolinea</taxon>
    </lineage>
</organism>
<dbReference type="HAMAP" id="MF_00198">
    <property type="entry name" value="Spermidine_synth"/>
    <property type="match status" value="1"/>
</dbReference>
<dbReference type="RefSeq" id="WP_013559698.1">
    <property type="nucleotide sequence ID" value="NC_014960.1"/>
</dbReference>
<dbReference type="InParanoid" id="E8N4E6"/>
<feature type="binding site" evidence="4">
    <location>
        <position position="107"/>
    </location>
    <ligand>
        <name>S-methyl-5'-thioadenosine</name>
        <dbReference type="ChEBI" id="CHEBI:17509"/>
    </ligand>
</feature>
<accession>E8N4E6</accession>
<evidence type="ECO:0000256" key="2">
    <source>
        <dbReference type="ARBA" id="ARBA00022679"/>
    </source>
</evidence>
<dbReference type="PANTHER" id="PTHR11558:SF11">
    <property type="entry name" value="SPERMIDINE SYNTHASE"/>
    <property type="match status" value="1"/>
</dbReference>
<evidence type="ECO:0000256" key="1">
    <source>
        <dbReference type="ARBA" id="ARBA00007867"/>
    </source>
</evidence>
<evidence type="ECO:0000256" key="3">
    <source>
        <dbReference type="ARBA" id="ARBA00023115"/>
    </source>
</evidence>
<dbReference type="NCBIfam" id="NF002010">
    <property type="entry name" value="PRK00811.1"/>
    <property type="match status" value="1"/>
</dbReference>
<evidence type="ECO:0000313" key="7">
    <source>
        <dbReference type="EMBL" id="BAJ63310.1"/>
    </source>
</evidence>
<dbReference type="InterPro" id="IPR030374">
    <property type="entry name" value="PABS"/>
</dbReference>
<keyword evidence="4" id="KW-0745">Spermidine biosynthesis</keyword>
<dbReference type="AlphaFoldDB" id="E8N4E6"/>
<keyword evidence="3 4" id="KW-0620">Polyamine biosynthesis</keyword>
<dbReference type="Pfam" id="PF01564">
    <property type="entry name" value="Spermine_synth"/>
    <property type="match status" value="1"/>
</dbReference>
<comment type="pathway">
    <text evidence="4">Amine and polyamine biosynthesis; spermidine biosynthesis; spermidine from putrescine: step 1/1.</text>
</comment>
<dbReference type="GO" id="GO:0005829">
    <property type="term" value="C:cytosol"/>
    <property type="evidence" value="ECO:0007669"/>
    <property type="project" value="TreeGrafter"/>
</dbReference>
<dbReference type="InterPro" id="IPR001045">
    <property type="entry name" value="Spermi_synthase"/>
</dbReference>
<dbReference type="EC" id="2.5.1.16" evidence="4"/>
<evidence type="ECO:0000256" key="5">
    <source>
        <dbReference type="PROSITE-ProRule" id="PRU00354"/>
    </source>
</evidence>
<dbReference type="Proteomes" id="UP000008922">
    <property type="component" value="Chromosome"/>
</dbReference>
<dbReference type="PANTHER" id="PTHR11558">
    <property type="entry name" value="SPERMIDINE/SPERMINE SYNTHASE"/>
    <property type="match status" value="1"/>
</dbReference>
<proteinExistence type="inferred from homology"/>
<protein>
    <recommendedName>
        <fullName evidence="4">Polyamine aminopropyltransferase</fullName>
    </recommendedName>
    <alternativeName>
        <fullName evidence="4">Putrescine aminopropyltransferase</fullName>
        <shortName evidence="4">PAPT</shortName>
    </alternativeName>
    <alternativeName>
        <fullName evidence="4">Spermidine synthase</fullName>
        <shortName evidence="4">SPDS</shortName>
        <shortName evidence="4">SPDSY</shortName>
        <ecNumber evidence="4">2.5.1.16</ecNumber>
    </alternativeName>
</protein>
<comment type="subunit">
    <text evidence="4">Homodimer or homotetramer.</text>
</comment>